<dbReference type="InterPro" id="IPR016181">
    <property type="entry name" value="Acyl_CoA_acyltransferase"/>
</dbReference>
<dbReference type="Proteomes" id="UP001320420">
    <property type="component" value="Unassembled WGS sequence"/>
</dbReference>
<evidence type="ECO:0000256" key="3">
    <source>
        <dbReference type="ARBA" id="ARBA00024025"/>
    </source>
</evidence>
<gene>
    <name evidence="6" type="primary">naa30</name>
    <name evidence="6" type="ORF">SLS62_011086</name>
</gene>
<evidence type="ECO:0000256" key="2">
    <source>
        <dbReference type="ARBA" id="ARBA00023315"/>
    </source>
</evidence>
<dbReference type="InterPro" id="IPR000182">
    <property type="entry name" value="GNAT_dom"/>
</dbReference>
<keyword evidence="7" id="KW-1185">Reference proteome</keyword>
<proteinExistence type="inferred from homology"/>
<organism evidence="6 7">
    <name type="scientific">Diatrype stigma</name>
    <dbReference type="NCBI Taxonomy" id="117547"/>
    <lineage>
        <taxon>Eukaryota</taxon>
        <taxon>Fungi</taxon>
        <taxon>Dikarya</taxon>
        <taxon>Ascomycota</taxon>
        <taxon>Pezizomycotina</taxon>
        <taxon>Sordariomycetes</taxon>
        <taxon>Xylariomycetidae</taxon>
        <taxon>Xylariales</taxon>
        <taxon>Diatrypaceae</taxon>
        <taxon>Diatrype</taxon>
    </lineage>
</organism>
<dbReference type="SUPFAM" id="SSF55729">
    <property type="entry name" value="Acyl-CoA N-acyltransferases (Nat)"/>
    <property type="match status" value="1"/>
</dbReference>
<dbReference type="EMBL" id="JAKJXP020000169">
    <property type="protein sequence ID" value="KAK7740586.1"/>
    <property type="molecule type" value="Genomic_DNA"/>
</dbReference>
<accession>A0AAN9U7X1</accession>
<dbReference type="PANTHER" id="PTHR45896:SF1">
    <property type="entry name" value="N-ALPHA-ACETYLTRANSFERASE 30"/>
    <property type="match status" value="1"/>
</dbReference>
<evidence type="ECO:0000256" key="4">
    <source>
        <dbReference type="SAM" id="MobiDB-lite"/>
    </source>
</evidence>
<name>A0AAN9U7X1_9PEZI</name>
<evidence type="ECO:0000313" key="6">
    <source>
        <dbReference type="EMBL" id="KAK7740586.1"/>
    </source>
</evidence>
<dbReference type="PANTHER" id="PTHR45896">
    <property type="entry name" value="N-ALPHA-ACETYLTRANSFERASE 30"/>
    <property type="match status" value="1"/>
</dbReference>
<evidence type="ECO:0000313" key="7">
    <source>
        <dbReference type="Proteomes" id="UP001320420"/>
    </source>
</evidence>
<dbReference type="GO" id="GO:0031417">
    <property type="term" value="C:NatC complex"/>
    <property type="evidence" value="ECO:0007669"/>
    <property type="project" value="TreeGrafter"/>
</dbReference>
<feature type="domain" description="N-acetyltransferase" evidence="5">
    <location>
        <begin position="15"/>
        <end position="172"/>
    </location>
</feature>
<protein>
    <submittedName>
        <fullName evidence="6">N-alpha-acetyltransferase 30</fullName>
    </submittedName>
</protein>
<keyword evidence="2" id="KW-0012">Acyltransferase</keyword>
<comment type="caution">
    <text evidence="6">The sequence shown here is derived from an EMBL/GenBank/DDBJ whole genome shotgun (WGS) entry which is preliminary data.</text>
</comment>
<dbReference type="Gene3D" id="3.40.630.30">
    <property type="match status" value="1"/>
</dbReference>
<dbReference type="GO" id="GO:0004596">
    <property type="term" value="F:protein-N-terminal amino-acid acetyltransferase activity"/>
    <property type="evidence" value="ECO:0007669"/>
    <property type="project" value="InterPro"/>
</dbReference>
<evidence type="ECO:0000259" key="5">
    <source>
        <dbReference type="PROSITE" id="PS51186"/>
    </source>
</evidence>
<feature type="region of interest" description="Disordered" evidence="4">
    <location>
        <begin position="216"/>
        <end position="254"/>
    </location>
</feature>
<dbReference type="InterPro" id="IPR044542">
    <property type="entry name" value="NAA30-like"/>
</dbReference>
<dbReference type="AlphaFoldDB" id="A0AAN9U7X1"/>
<sequence>MDTATLHMAGLPSELRFVQYQHALESQYLPAIRALISKDLSEPYSIYVYRYFLYQWAHLCYMALNPADDSLMGVIICKLEQHASHSPATYRGYIAMLAVSSAWRGRGIATALVRRAIDAMAARRADEVVLETEETNLPAMRLYERLGFLRSKKLHRYYLNGNSAYRLVLLLRSPDEDKGQDQLLQQQLEQQDGLGADGMHEDKGKDKSKAALLLQKQGVNEHRREPSQPQEDEEDENHEVPGNGDGYASPQDLESRRTRLEHPLPQAEIKFTRSLADLTISRHNPHGILNDSPIIPRGAYGSDPSVFMDRVASMGLNLDPRLSSAMLFGLDA</sequence>
<dbReference type="PROSITE" id="PS51186">
    <property type="entry name" value="GNAT"/>
    <property type="match status" value="1"/>
</dbReference>
<dbReference type="Pfam" id="PF00583">
    <property type="entry name" value="Acetyltransf_1"/>
    <property type="match status" value="1"/>
</dbReference>
<evidence type="ECO:0000256" key="1">
    <source>
        <dbReference type="ARBA" id="ARBA00022679"/>
    </source>
</evidence>
<reference evidence="6 7" key="1">
    <citation type="submission" date="2024-02" db="EMBL/GenBank/DDBJ databases">
        <title>De novo assembly and annotation of 12 fungi associated with fruit tree decline syndrome in Ontario, Canada.</title>
        <authorList>
            <person name="Sulman M."/>
            <person name="Ellouze W."/>
            <person name="Ilyukhin E."/>
        </authorList>
    </citation>
    <scope>NUCLEOTIDE SEQUENCE [LARGE SCALE GENOMIC DNA]</scope>
    <source>
        <strain evidence="6 7">M11/M66-122</strain>
    </source>
</reference>
<comment type="similarity">
    <text evidence="3">Belongs to the acetyltransferase family. MAK3 subfamily.</text>
</comment>
<keyword evidence="1" id="KW-0808">Transferase</keyword>
<dbReference type="CDD" id="cd04301">
    <property type="entry name" value="NAT_SF"/>
    <property type="match status" value="1"/>
</dbReference>